<protein>
    <submittedName>
        <fullName evidence="5">Uncharacterized protein</fullName>
    </submittedName>
</protein>
<evidence type="ECO:0000313" key="6">
    <source>
        <dbReference type="Proteomes" id="UP001603857"/>
    </source>
</evidence>
<sequence length="124" mass="13798">MNVIDRCWRLNPEWMRHQSQLATFSIANNFYQGWVQYAIGGSMEPSLKSEANLFIAPKTRNKEVEPGSPTPYCFEVGAVAAAPATIAIDVAAAARLNQPLRLHIACIEELLCISIYGWLAMQTE</sequence>
<comment type="similarity">
    <text evidence="2">Belongs to the polysaccharide lyase 1 family.</text>
</comment>
<dbReference type="InterPro" id="IPR012334">
    <property type="entry name" value="Pectin_lyas_fold"/>
</dbReference>
<gene>
    <name evidence="5" type="ORF">Fmac_021119</name>
</gene>
<evidence type="ECO:0000256" key="2">
    <source>
        <dbReference type="ARBA" id="ARBA00010980"/>
    </source>
</evidence>
<dbReference type="PANTHER" id="PTHR31683:SF74">
    <property type="entry name" value="PECTATE LYASE"/>
    <property type="match status" value="1"/>
</dbReference>
<comment type="subcellular location">
    <subcellularLocation>
        <location evidence="1">Secreted</location>
        <location evidence="1">Cell wall</location>
    </subcellularLocation>
</comment>
<dbReference type="AlphaFoldDB" id="A0ABD1LW72"/>
<reference evidence="5 6" key="1">
    <citation type="submission" date="2024-08" db="EMBL/GenBank/DDBJ databases">
        <title>Insights into the chromosomal genome structure of Flemingia macrophylla.</title>
        <authorList>
            <person name="Ding Y."/>
            <person name="Zhao Y."/>
            <person name="Bi W."/>
            <person name="Wu M."/>
            <person name="Zhao G."/>
            <person name="Gong Y."/>
            <person name="Li W."/>
            <person name="Zhang P."/>
        </authorList>
    </citation>
    <scope>NUCLEOTIDE SEQUENCE [LARGE SCALE GENOMIC DNA]</scope>
    <source>
        <strain evidence="5">DYQJB</strain>
        <tissue evidence="5">Leaf</tissue>
    </source>
</reference>
<comment type="caution">
    <text evidence="5">The sequence shown here is derived from an EMBL/GenBank/DDBJ whole genome shotgun (WGS) entry which is preliminary data.</text>
</comment>
<keyword evidence="4" id="KW-0732">Signal</keyword>
<dbReference type="InterPro" id="IPR018082">
    <property type="entry name" value="AmbAllergen"/>
</dbReference>
<keyword evidence="3" id="KW-0964">Secreted</keyword>
<dbReference type="Proteomes" id="UP001603857">
    <property type="component" value="Unassembled WGS sequence"/>
</dbReference>
<dbReference type="EMBL" id="JBGMDY010000007">
    <property type="protein sequence ID" value="KAL2327692.1"/>
    <property type="molecule type" value="Genomic_DNA"/>
</dbReference>
<organism evidence="5 6">
    <name type="scientific">Flemingia macrophylla</name>
    <dbReference type="NCBI Taxonomy" id="520843"/>
    <lineage>
        <taxon>Eukaryota</taxon>
        <taxon>Viridiplantae</taxon>
        <taxon>Streptophyta</taxon>
        <taxon>Embryophyta</taxon>
        <taxon>Tracheophyta</taxon>
        <taxon>Spermatophyta</taxon>
        <taxon>Magnoliopsida</taxon>
        <taxon>eudicotyledons</taxon>
        <taxon>Gunneridae</taxon>
        <taxon>Pentapetalae</taxon>
        <taxon>rosids</taxon>
        <taxon>fabids</taxon>
        <taxon>Fabales</taxon>
        <taxon>Fabaceae</taxon>
        <taxon>Papilionoideae</taxon>
        <taxon>50 kb inversion clade</taxon>
        <taxon>NPAAA clade</taxon>
        <taxon>indigoferoid/millettioid clade</taxon>
        <taxon>Phaseoleae</taxon>
        <taxon>Flemingia</taxon>
    </lineage>
</organism>
<keyword evidence="6" id="KW-1185">Reference proteome</keyword>
<dbReference type="Gene3D" id="2.160.20.10">
    <property type="entry name" value="Single-stranded right-handed beta-helix, Pectin lyase-like"/>
    <property type="match status" value="1"/>
</dbReference>
<dbReference type="SUPFAM" id="SSF51126">
    <property type="entry name" value="Pectin lyase-like"/>
    <property type="match status" value="1"/>
</dbReference>
<dbReference type="InterPro" id="IPR011050">
    <property type="entry name" value="Pectin_lyase_fold/virulence"/>
</dbReference>
<accession>A0ABD1LW72</accession>
<evidence type="ECO:0000256" key="1">
    <source>
        <dbReference type="ARBA" id="ARBA00004191"/>
    </source>
</evidence>
<evidence type="ECO:0000256" key="4">
    <source>
        <dbReference type="ARBA" id="ARBA00022729"/>
    </source>
</evidence>
<name>A0ABD1LW72_9FABA</name>
<dbReference type="PRINTS" id="PR00807">
    <property type="entry name" value="AMBALLERGEN"/>
</dbReference>
<proteinExistence type="inferred from homology"/>
<evidence type="ECO:0000313" key="5">
    <source>
        <dbReference type="EMBL" id="KAL2327692.1"/>
    </source>
</evidence>
<keyword evidence="3" id="KW-0134">Cell wall</keyword>
<evidence type="ECO:0000256" key="3">
    <source>
        <dbReference type="ARBA" id="ARBA00022512"/>
    </source>
</evidence>
<dbReference type="PANTHER" id="PTHR31683">
    <property type="entry name" value="PECTATE LYASE 18-RELATED"/>
    <property type="match status" value="1"/>
</dbReference>
<dbReference type="InterPro" id="IPR045032">
    <property type="entry name" value="PEL"/>
</dbReference>